<dbReference type="InterPro" id="IPR025749">
    <property type="entry name" value="Sphingomyelin_synth-like_dom"/>
</dbReference>
<feature type="transmembrane region" description="Helical" evidence="9">
    <location>
        <begin position="77"/>
        <end position="100"/>
    </location>
</feature>
<evidence type="ECO:0000256" key="9">
    <source>
        <dbReference type="SAM" id="Phobius"/>
    </source>
</evidence>
<evidence type="ECO:0000256" key="7">
    <source>
        <dbReference type="ARBA" id="ARBA00023098"/>
    </source>
</evidence>
<reference evidence="12" key="1">
    <citation type="submission" date="2017-02" db="UniProtKB">
        <authorList>
            <consortium name="WormBaseParasite"/>
        </authorList>
    </citation>
    <scope>IDENTIFICATION</scope>
</reference>
<proteinExistence type="inferred from homology"/>
<dbReference type="GO" id="GO:0033188">
    <property type="term" value="F:sphingomyelin synthase activity"/>
    <property type="evidence" value="ECO:0007669"/>
    <property type="project" value="TreeGrafter"/>
</dbReference>
<feature type="transmembrane region" description="Helical" evidence="9">
    <location>
        <begin position="200"/>
        <end position="219"/>
    </location>
</feature>
<keyword evidence="8 9" id="KW-0472">Membrane</keyword>
<evidence type="ECO:0000256" key="6">
    <source>
        <dbReference type="ARBA" id="ARBA00022989"/>
    </source>
</evidence>
<sequence length="253" mass="29753">MLAHWDETSKDVRLETGVIFQRNMVTSAPHELHKIIFVIIFFLFAAFTNWAALAYIHDFVGRKPLPDLVFHIIPQQVWALKVGDLIATFCSLSMLVLMALHKKRFIMFRRVFFIVVKLLLKEIKIFQNYEYFIGLFLQNIDQKMLCGDLLFSGHTLSMVISSLTIAYYLPKSLCYLRYIPTVLCWIGMMCMVISRTHYTVDVLFAYWLTTGFFCLYHAFCEIDTVRSRRMSVLRQLWIFRVVSWLEENVSAGR</sequence>
<organism evidence="11 12">
    <name type="scientific">Syphacia muris</name>
    <dbReference type="NCBI Taxonomy" id="451379"/>
    <lineage>
        <taxon>Eukaryota</taxon>
        <taxon>Metazoa</taxon>
        <taxon>Ecdysozoa</taxon>
        <taxon>Nematoda</taxon>
        <taxon>Chromadorea</taxon>
        <taxon>Rhabditida</taxon>
        <taxon>Spirurina</taxon>
        <taxon>Oxyuridomorpha</taxon>
        <taxon>Oxyuroidea</taxon>
        <taxon>Oxyuridae</taxon>
        <taxon>Syphacia</taxon>
    </lineage>
</organism>
<evidence type="ECO:0000256" key="1">
    <source>
        <dbReference type="ARBA" id="ARBA00004141"/>
    </source>
</evidence>
<dbReference type="STRING" id="451379.A0A0N5ALY2"/>
<evidence type="ECO:0000259" key="10">
    <source>
        <dbReference type="Pfam" id="PF14360"/>
    </source>
</evidence>
<dbReference type="GO" id="GO:0000139">
    <property type="term" value="C:Golgi membrane"/>
    <property type="evidence" value="ECO:0007669"/>
    <property type="project" value="TreeGrafter"/>
</dbReference>
<feature type="domain" description="Sphingomyelin synthase-like" evidence="10">
    <location>
        <begin position="146"/>
        <end position="218"/>
    </location>
</feature>
<protein>
    <submittedName>
        <fullName evidence="12">PAP2_C domain-containing protein</fullName>
    </submittedName>
</protein>
<dbReference type="AlphaFoldDB" id="A0A0N5ALY2"/>
<feature type="transmembrane region" description="Helical" evidence="9">
    <location>
        <begin position="35"/>
        <end position="57"/>
    </location>
</feature>
<dbReference type="Pfam" id="PF14360">
    <property type="entry name" value="PAP2_C"/>
    <property type="match status" value="1"/>
</dbReference>
<keyword evidence="6 9" id="KW-1133">Transmembrane helix</keyword>
<dbReference type="Proteomes" id="UP000046393">
    <property type="component" value="Unplaced"/>
</dbReference>
<comment type="subcellular location">
    <subcellularLocation>
        <location evidence="1">Membrane</location>
        <topology evidence="1">Multi-pass membrane protein</topology>
    </subcellularLocation>
</comment>
<evidence type="ECO:0000256" key="2">
    <source>
        <dbReference type="ARBA" id="ARBA00005441"/>
    </source>
</evidence>
<evidence type="ECO:0000313" key="12">
    <source>
        <dbReference type="WBParaSite" id="SMUV_0000556901-mRNA-1"/>
    </source>
</evidence>
<comment type="similarity">
    <text evidence="2">Belongs to the sphingomyelin synthase family.</text>
</comment>
<dbReference type="InterPro" id="IPR045221">
    <property type="entry name" value="Sphingomyelin_synth-like"/>
</dbReference>
<dbReference type="GO" id="GO:0005886">
    <property type="term" value="C:plasma membrane"/>
    <property type="evidence" value="ECO:0007669"/>
    <property type="project" value="TreeGrafter"/>
</dbReference>
<dbReference type="PANTHER" id="PTHR21290">
    <property type="entry name" value="SPHINGOMYELIN SYNTHETASE"/>
    <property type="match status" value="1"/>
</dbReference>
<dbReference type="GO" id="GO:0005789">
    <property type="term" value="C:endoplasmic reticulum membrane"/>
    <property type="evidence" value="ECO:0007669"/>
    <property type="project" value="TreeGrafter"/>
</dbReference>
<evidence type="ECO:0000313" key="11">
    <source>
        <dbReference type="Proteomes" id="UP000046393"/>
    </source>
</evidence>
<keyword evidence="5" id="KW-0746">Sphingolipid metabolism</keyword>
<dbReference type="PANTHER" id="PTHR21290:SF34">
    <property type="entry name" value="PHOSPHATIDYLCHOLINE:CERAMIDE CHOLINEPHOSPHOTRANSFERASE 3-RELATED"/>
    <property type="match status" value="1"/>
</dbReference>
<keyword evidence="11" id="KW-1185">Reference proteome</keyword>
<name>A0A0N5ALY2_9BILA</name>
<evidence type="ECO:0000256" key="8">
    <source>
        <dbReference type="ARBA" id="ARBA00023136"/>
    </source>
</evidence>
<accession>A0A0N5ALY2</accession>
<keyword evidence="4 9" id="KW-0812">Transmembrane</keyword>
<evidence type="ECO:0000256" key="5">
    <source>
        <dbReference type="ARBA" id="ARBA00022919"/>
    </source>
</evidence>
<evidence type="ECO:0000256" key="4">
    <source>
        <dbReference type="ARBA" id="ARBA00022692"/>
    </source>
</evidence>
<keyword evidence="3" id="KW-0808">Transferase</keyword>
<feature type="transmembrane region" description="Helical" evidence="9">
    <location>
        <begin position="175"/>
        <end position="193"/>
    </location>
</feature>
<dbReference type="GO" id="GO:0047493">
    <property type="term" value="F:ceramide cholinephosphotransferase activity"/>
    <property type="evidence" value="ECO:0007669"/>
    <property type="project" value="TreeGrafter"/>
</dbReference>
<dbReference type="WBParaSite" id="SMUV_0000556901-mRNA-1">
    <property type="protein sequence ID" value="SMUV_0000556901-mRNA-1"/>
    <property type="gene ID" value="SMUV_0000556901"/>
</dbReference>
<dbReference type="GO" id="GO:0046513">
    <property type="term" value="P:ceramide biosynthetic process"/>
    <property type="evidence" value="ECO:0007669"/>
    <property type="project" value="TreeGrafter"/>
</dbReference>
<evidence type="ECO:0000256" key="3">
    <source>
        <dbReference type="ARBA" id="ARBA00022679"/>
    </source>
</evidence>
<dbReference type="GO" id="GO:0006686">
    <property type="term" value="P:sphingomyelin biosynthetic process"/>
    <property type="evidence" value="ECO:0007669"/>
    <property type="project" value="TreeGrafter"/>
</dbReference>
<keyword evidence="7" id="KW-0443">Lipid metabolism</keyword>